<feature type="chain" id="PRO_5045246911" evidence="2">
    <location>
        <begin position="19"/>
        <end position="286"/>
    </location>
</feature>
<keyword evidence="4" id="KW-1185">Reference proteome</keyword>
<dbReference type="SMART" id="SM00028">
    <property type="entry name" value="TPR"/>
    <property type="match status" value="3"/>
</dbReference>
<dbReference type="PROSITE" id="PS50005">
    <property type="entry name" value="TPR"/>
    <property type="match status" value="2"/>
</dbReference>
<dbReference type="Pfam" id="PF14559">
    <property type="entry name" value="TPR_19"/>
    <property type="match status" value="1"/>
</dbReference>
<protein>
    <submittedName>
        <fullName evidence="3">Tetratricopeptide repeat protein</fullName>
    </submittedName>
</protein>
<evidence type="ECO:0000313" key="4">
    <source>
        <dbReference type="Proteomes" id="UP000812031"/>
    </source>
</evidence>
<dbReference type="RefSeq" id="WP_219315421.1">
    <property type="nucleotide sequence ID" value="NZ_JAHWYN010000001.1"/>
</dbReference>
<feature type="repeat" description="TPR" evidence="1">
    <location>
        <begin position="159"/>
        <end position="192"/>
    </location>
</feature>
<feature type="repeat" description="TPR" evidence="1">
    <location>
        <begin position="125"/>
        <end position="158"/>
    </location>
</feature>
<reference evidence="3 4" key="1">
    <citation type="submission" date="2021-07" db="EMBL/GenBank/DDBJ databases">
        <title>Flavobacterium sp. nov. isolated from sediment on the Taihu Lake.</title>
        <authorList>
            <person name="Qu J.-H."/>
        </authorList>
    </citation>
    <scope>NUCLEOTIDE SEQUENCE [LARGE SCALE GENOMIC DNA]</scope>
    <source>
        <strain evidence="3 4">NAS39</strain>
    </source>
</reference>
<accession>A0ABS6XQE9</accession>
<sequence length="286" mass="33312">MRNLLFTFFLLISITSSAQLTFDKIILDCEKKWVVFPEEYGGIYKYGFIYVDSRAGLTFEYRGNLKIDSTGKIKAYPNEENSSIKVPLYPSKTPIAIIPEANFEQLKISKDPDSLNLNKLKEGSIEQLYSWGSIYNAWGEYQKAMELLEKASKINNEYEGLSVQLAYSYNRLQHYKKAIEVLKKALIINPTDAFIYKEYIYALVNTQQIDAAIDSYRNSLEVCPDKTYVAENAFYILQGYFYKIDKKNFDKWLAQTENVMSSNEQIKKLVEQMKTEMKTEMKKNRQ</sequence>
<dbReference type="Proteomes" id="UP000812031">
    <property type="component" value="Unassembled WGS sequence"/>
</dbReference>
<evidence type="ECO:0000256" key="1">
    <source>
        <dbReference type="PROSITE-ProRule" id="PRU00339"/>
    </source>
</evidence>
<evidence type="ECO:0000256" key="2">
    <source>
        <dbReference type="SAM" id="SignalP"/>
    </source>
</evidence>
<gene>
    <name evidence="3" type="ORF">KZH69_00090</name>
</gene>
<comment type="caution">
    <text evidence="3">The sequence shown here is derived from an EMBL/GenBank/DDBJ whole genome shotgun (WGS) entry which is preliminary data.</text>
</comment>
<keyword evidence="1" id="KW-0802">TPR repeat</keyword>
<organism evidence="3 4">
    <name type="scientific">Flavobacterium taihuense</name>
    <dbReference type="NCBI Taxonomy" id="2857508"/>
    <lineage>
        <taxon>Bacteria</taxon>
        <taxon>Pseudomonadati</taxon>
        <taxon>Bacteroidota</taxon>
        <taxon>Flavobacteriia</taxon>
        <taxon>Flavobacteriales</taxon>
        <taxon>Flavobacteriaceae</taxon>
        <taxon>Flavobacterium</taxon>
    </lineage>
</organism>
<evidence type="ECO:0000313" key="3">
    <source>
        <dbReference type="EMBL" id="MBW4358874.1"/>
    </source>
</evidence>
<feature type="signal peptide" evidence="2">
    <location>
        <begin position="1"/>
        <end position="18"/>
    </location>
</feature>
<dbReference type="EMBL" id="JAHWYN010000001">
    <property type="protein sequence ID" value="MBW4358874.1"/>
    <property type="molecule type" value="Genomic_DNA"/>
</dbReference>
<proteinExistence type="predicted"/>
<name>A0ABS6XQE9_9FLAO</name>
<dbReference type="InterPro" id="IPR019734">
    <property type="entry name" value="TPR_rpt"/>
</dbReference>
<keyword evidence="2" id="KW-0732">Signal</keyword>